<name>A0A060BIP1_9LACT</name>
<feature type="non-terminal residue" evidence="1">
    <location>
        <position position="1"/>
    </location>
</feature>
<reference evidence="1" key="1">
    <citation type="journal article" date="2013" name="Environ. Microbiol.">
        <title>Seasonally variable intestinal metagenomes of the red palm weevil (Rhynchophorus ferrugineus).</title>
        <authorList>
            <person name="Jia S."/>
            <person name="Zhang X."/>
            <person name="Zhang G."/>
            <person name="Yin A."/>
            <person name="Zhang S."/>
            <person name="Li F."/>
            <person name="Wang L."/>
            <person name="Zhao D."/>
            <person name="Yun Q."/>
            <person name="Tala"/>
            <person name="Wang J."/>
            <person name="Sun G."/>
            <person name="Baabdullah M."/>
            <person name="Yu X."/>
            <person name="Hu S."/>
            <person name="Al-Mssallem I.S."/>
            <person name="Yu J."/>
        </authorList>
    </citation>
    <scope>NUCLEOTIDE SEQUENCE</scope>
</reference>
<dbReference type="AlphaFoldDB" id="A0A060BIP1"/>
<evidence type="ECO:0000313" key="1">
    <source>
        <dbReference type="EMBL" id="AIA83898.1"/>
    </source>
</evidence>
<accession>A0A060BIP1</accession>
<sequence length="134" mass="14405">VVKGHAKGTNSHPGGLMMVNDQTGARFREMVQYPSGDSFVPFGRNVLLDAPRGTKVFTASMTERILGKLPQYANGVGIPENAKVLTSANNVTNQINRSSSTIVNSTNIDVSGLESKMDQVAKLLMVIAQKNLML</sequence>
<dbReference type="EMBL" id="KF116653">
    <property type="protein sequence ID" value="AIA83898.1"/>
    <property type="molecule type" value="Genomic_DNA"/>
</dbReference>
<organism evidence="1">
    <name type="scientific">uncultured Lactococcus sp</name>
    <dbReference type="NCBI Taxonomy" id="167973"/>
    <lineage>
        <taxon>Bacteria</taxon>
        <taxon>Bacillati</taxon>
        <taxon>Bacillota</taxon>
        <taxon>Bacilli</taxon>
        <taxon>Lactobacillales</taxon>
        <taxon>Streptococcaceae</taxon>
        <taxon>Lactococcus</taxon>
        <taxon>environmental samples</taxon>
    </lineage>
</organism>
<protein>
    <submittedName>
        <fullName evidence="1">CAZy families GH23 protein</fullName>
    </submittedName>
</protein>
<proteinExistence type="predicted"/>